<evidence type="ECO:0000313" key="4">
    <source>
        <dbReference type="Proteomes" id="UP001497516"/>
    </source>
</evidence>
<dbReference type="Proteomes" id="UP001497516">
    <property type="component" value="Chromosome 1"/>
</dbReference>
<proteinExistence type="predicted"/>
<organism evidence="3 4">
    <name type="scientific">Linum trigynum</name>
    <dbReference type="NCBI Taxonomy" id="586398"/>
    <lineage>
        <taxon>Eukaryota</taxon>
        <taxon>Viridiplantae</taxon>
        <taxon>Streptophyta</taxon>
        <taxon>Embryophyta</taxon>
        <taxon>Tracheophyta</taxon>
        <taxon>Spermatophyta</taxon>
        <taxon>Magnoliopsida</taxon>
        <taxon>eudicotyledons</taxon>
        <taxon>Gunneridae</taxon>
        <taxon>Pentapetalae</taxon>
        <taxon>rosids</taxon>
        <taxon>fabids</taxon>
        <taxon>Malpighiales</taxon>
        <taxon>Linaceae</taxon>
        <taxon>Linum</taxon>
    </lineage>
</organism>
<dbReference type="AlphaFoldDB" id="A0AAV2CMY7"/>
<evidence type="ECO:0000256" key="1">
    <source>
        <dbReference type="SAM" id="MobiDB-lite"/>
    </source>
</evidence>
<accession>A0AAV2CMY7</accession>
<sequence>MKVVDLIDLNSRKWNDSAIRTVIEPHQEDMVKQIPIGRDDAEDFWAWRFTSTGSFSVSSAYHFFHDIKRGVINSVNPFPTTEKEKWKWLCPSKDVFFHLEMCSRCLGYKKEPSQLELLTSPTCQVCNAEDETIHHCLFGCKHATDSWENLLPYLPTPPISVGVLDWLLDMKDFRNDGPWTPSTCTKAANDCFSWTSSPKIPRGFSFHPLPAHQPPEPDSPTAEQSLFRDSL</sequence>
<dbReference type="Pfam" id="PF13966">
    <property type="entry name" value="zf-RVT"/>
    <property type="match status" value="1"/>
</dbReference>
<feature type="region of interest" description="Disordered" evidence="1">
    <location>
        <begin position="205"/>
        <end position="231"/>
    </location>
</feature>
<evidence type="ECO:0000259" key="2">
    <source>
        <dbReference type="Pfam" id="PF13966"/>
    </source>
</evidence>
<keyword evidence="4" id="KW-1185">Reference proteome</keyword>
<dbReference type="InterPro" id="IPR026960">
    <property type="entry name" value="RVT-Znf"/>
</dbReference>
<dbReference type="EMBL" id="OZ034813">
    <property type="protein sequence ID" value="CAL1357125.1"/>
    <property type="molecule type" value="Genomic_DNA"/>
</dbReference>
<name>A0AAV2CMY7_9ROSI</name>
<reference evidence="3 4" key="1">
    <citation type="submission" date="2024-04" db="EMBL/GenBank/DDBJ databases">
        <authorList>
            <person name="Fracassetti M."/>
        </authorList>
    </citation>
    <scope>NUCLEOTIDE SEQUENCE [LARGE SCALE GENOMIC DNA]</scope>
</reference>
<protein>
    <recommendedName>
        <fullName evidence="2">Reverse transcriptase zinc-binding domain-containing protein</fullName>
    </recommendedName>
</protein>
<gene>
    <name evidence="3" type="ORF">LTRI10_LOCUS4780</name>
</gene>
<feature type="domain" description="Reverse transcriptase zinc-binding" evidence="2">
    <location>
        <begin position="55"/>
        <end position="147"/>
    </location>
</feature>
<evidence type="ECO:0000313" key="3">
    <source>
        <dbReference type="EMBL" id="CAL1357125.1"/>
    </source>
</evidence>